<dbReference type="OMA" id="IAYIMVM"/>
<dbReference type="CDD" id="cd14498">
    <property type="entry name" value="DSP"/>
    <property type="match status" value="1"/>
</dbReference>
<dbReference type="InterPro" id="IPR029021">
    <property type="entry name" value="Prot-tyrosine_phosphatase-like"/>
</dbReference>
<dbReference type="SMART" id="SM00195">
    <property type="entry name" value="DSPc"/>
    <property type="match status" value="1"/>
</dbReference>
<feature type="domain" description="Tyrosine specific protein phosphatases" evidence="2">
    <location>
        <begin position="192"/>
        <end position="243"/>
    </location>
</feature>
<accession>W3XAZ7</accession>
<evidence type="ECO:0000259" key="2">
    <source>
        <dbReference type="PROSITE" id="PS50056"/>
    </source>
</evidence>
<gene>
    <name evidence="3" type="ORF">PFICI_04498</name>
</gene>
<dbReference type="InParanoid" id="W3XAZ7"/>
<dbReference type="Proteomes" id="UP000030651">
    <property type="component" value="Unassembled WGS sequence"/>
</dbReference>
<dbReference type="SUPFAM" id="SSF52799">
    <property type="entry name" value="(Phosphotyrosine protein) phosphatases II"/>
    <property type="match status" value="1"/>
</dbReference>
<dbReference type="GO" id="GO:0070372">
    <property type="term" value="P:regulation of ERK1 and ERK2 cascade"/>
    <property type="evidence" value="ECO:0007669"/>
    <property type="project" value="TreeGrafter"/>
</dbReference>
<dbReference type="PANTHER" id="PTHR46588">
    <property type="entry name" value="SERINE/THREONINE/TYROSINE-INTERACTING PROTEIN"/>
    <property type="match status" value="1"/>
</dbReference>
<dbReference type="GO" id="GO:0005654">
    <property type="term" value="C:nucleoplasm"/>
    <property type="evidence" value="ECO:0007669"/>
    <property type="project" value="TreeGrafter"/>
</dbReference>
<dbReference type="GO" id="GO:0062026">
    <property type="term" value="P:negative regulation of SCF-dependent proteasomal ubiquitin-dependent catabolic process"/>
    <property type="evidence" value="ECO:0007669"/>
    <property type="project" value="TreeGrafter"/>
</dbReference>
<dbReference type="InterPro" id="IPR020422">
    <property type="entry name" value="TYR_PHOSPHATASE_DUAL_dom"/>
</dbReference>
<dbReference type="EMBL" id="KI912111">
    <property type="protein sequence ID" value="ETS82622.1"/>
    <property type="molecule type" value="Genomic_DNA"/>
</dbReference>
<keyword evidence="4" id="KW-1185">Reference proteome</keyword>
<proteinExistence type="inferred from homology"/>
<comment type="similarity">
    <text evidence="1">Belongs to the protein-tyrosine phosphatase family. Non-receptor class subfamily.</text>
</comment>
<organism evidence="3 4">
    <name type="scientific">Pestalotiopsis fici (strain W106-1 / CGMCC3.15140)</name>
    <dbReference type="NCBI Taxonomy" id="1229662"/>
    <lineage>
        <taxon>Eukaryota</taxon>
        <taxon>Fungi</taxon>
        <taxon>Dikarya</taxon>
        <taxon>Ascomycota</taxon>
        <taxon>Pezizomycotina</taxon>
        <taxon>Sordariomycetes</taxon>
        <taxon>Xylariomycetidae</taxon>
        <taxon>Amphisphaeriales</taxon>
        <taxon>Sporocadaceae</taxon>
        <taxon>Pestalotiopsis</taxon>
    </lineage>
</organism>
<dbReference type="GeneID" id="19269511"/>
<dbReference type="KEGG" id="pfy:PFICI_04498"/>
<reference evidence="4" key="1">
    <citation type="journal article" date="2015" name="BMC Genomics">
        <title>Genomic and transcriptomic analysis of the endophytic fungus Pestalotiopsis fici reveals its lifestyle and high potential for synthesis of natural products.</title>
        <authorList>
            <person name="Wang X."/>
            <person name="Zhang X."/>
            <person name="Liu L."/>
            <person name="Xiang M."/>
            <person name="Wang W."/>
            <person name="Sun X."/>
            <person name="Che Y."/>
            <person name="Guo L."/>
            <person name="Liu G."/>
            <person name="Guo L."/>
            <person name="Wang C."/>
            <person name="Yin W.B."/>
            <person name="Stadler M."/>
            <person name="Zhang X."/>
            <person name="Liu X."/>
        </authorList>
    </citation>
    <scope>NUCLEOTIDE SEQUENCE [LARGE SCALE GENOMIC DNA]</scope>
    <source>
        <strain evidence="4">W106-1 / CGMCC3.15140</strain>
    </source>
</reference>
<dbReference type="PANTHER" id="PTHR46588:SF1">
    <property type="entry name" value="SERINE_THREONINE_TYROSINE-INTERACTING PROTEIN"/>
    <property type="match status" value="1"/>
</dbReference>
<dbReference type="eggNOG" id="KOG1716">
    <property type="taxonomic scope" value="Eukaryota"/>
</dbReference>
<dbReference type="GO" id="GO:1990444">
    <property type="term" value="F:F-box domain binding"/>
    <property type="evidence" value="ECO:0007669"/>
    <property type="project" value="TreeGrafter"/>
</dbReference>
<dbReference type="GO" id="GO:0005737">
    <property type="term" value="C:cytoplasm"/>
    <property type="evidence" value="ECO:0007669"/>
    <property type="project" value="TreeGrafter"/>
</dbReference>
<dbReference type="STRING" id="1229662.W3XAZ7"/>
<dbReference type="Pfam" id="PF00782">
    <property type="entry name" value="DSPc"/>
    <property type="match status" value="1"/>
</dbReference>
<dbReference type="AlphaFoldDB" id="W3XAZ7"/>
<evidence type="ECO:0000313" key="3">
    <source>
        <dbReference type="EMBL" id="ETS82622.1"/>
    </source>
</evidence>
<dbReference type="PROSITE" id="PS50056">
    <property type="entry name" value="TYR_PHOSPHATASE_2"/>
    <property type="match status" value="1"/>
</dbReference>
<sequence length="331" mass="37433">MAMVVDSHEHETRNTVVPAAPYAARPPSPPSILIPAPNVKASQAIVCVPRFSNVDPLTLSAPDLEIITQSKPQKAYDSVGDWTWEDRRKAHEILDFLWLGPSTVARDQGFLKENGFSMILAARDARLAEARLLGVDRAIKELELSAATIDVQDLQDLIHRLDDAVALINKHMLEFYHNQILLQKDSPNGQDKTVIDKSKFRRGKVLVFCETGNDRSAILVVAYLMAVYGMDMIQACQFVNYRRFCVSLDEPSKQMLQTYEGLLVARKTVNKHTLQNSHNISLGTSRITKRGIMDTMDDDDDDDIMQEAADFELDRDRYTDRRPFVPFVDQN</sequence>
<evidence type="ECO:0000256" key="1">
    <source>
        <dbReference type="ARBA" id="ARBA00009649"/>
    </source>
</evidence>
<dbReference type="Gene3D" id="3.90.190.10">
    <property type="entry name" value="Protein tyrosine phosphatase superfamily"/>
    <property type="match status" value="1"/>
</dbReference>
<dbReference type="HOGENOM" id="CLU_049471_1_0_1"/>
<dbReference type="InterPro" id="IPR052449">
    <property type="entry name" value="STYX-Interacting_Phosphatase"/>
</dbReference>
<protein>
    <recommendedName>
        <fullName evidence="2">Tyrosine specific protein phosphatases domain-containing protein</fullName>
    </recommendedName>
</protein>
<dbReference type="InterPro" id="IPR000340">
    <property type="entry name" value="Dual-sp_phosphatase_cat-dom"/>
</dbReference>
<dbReference type="RefSeq" id="XP_007831270.1">
    <property type="nucleotide sequence ID" value="XM_007833079.1"/>
</dbReference>
<dbReference type="InterPro" id="IPR000387">
    <property type="entry name" value="Tyr_Pase_dom"/>
</dbReference>
<name>W3XAZ7_PESFW</name>
<dbReference type="GO" id="GO:0140096">
    <property type="term" value="F:catalytic activity, acting on a protein"/>
    <property type="evidence" value="ECO:0007669"/>
    <property type="project" value="UniProtKB-ARBA"/>
</dbReference>
<dbReference type="OrthoDB" id="10252009at2759"/>
<evidence type="ECO:0000313" key="4">
    <source>
        <dbReference type="Proteomes" id="UP000030651"/>
    </source>
</evidence>